<protein>
    <submittedName>
        <fullName evidence="2">Uncharacterized protein</fullName>
    </submittedName>
</protein>
<accession>A0A540L5I9</accession>
<gene>
    <name evidence="2" type="ORF">C1H46_032682</name>
</gene>
<name>A0A540L5I9_MALBA</name>
<sequence length="165" mass="18972">MLKFVISLLRKIVPATEANVPSAGIMAKLQSGNNVLRNNRRKLEKHLEARVQILEAINDLRDQDRAYITYVQHAKLLDLLRRGDKLTDKEKSLLNSEGKPETKLEAKLRREEENKLLKVPLWHENTIDILKDLSKCARSVIHQFCEKKGLDVDEFKVLPAGVRID</sequence>
<proteinExistence type="predicted"/>
<reference evidence="2 3" key="1">
    <citation type="journal article" date="2019" name="G3 (Bethesda)">
        <title>Sequencing of a Wild Apple (Malus baccata) Genome Unravels the Differences Between Cultivated and Wild Apple Species Regarding Disease Resistance and Cold Tolerance.</title>
        <authorList>
            <person name="Chen X."/>
        </authorList>
    </citation>
    <scope>NUCLEOTIDE SEQUENCE [LARGE SCALE GENOMIC DNA]</scope>
    <source>
        <strain evidence="3">cv. Shandingzi</strain>
        <tissue evidence="2">Leaves</tissue>
    </source>
</reference>
<dbReference type="EMBL" id="VIEB01000753">
    <property type="protein sequence ID" value="TQD81748.1"/>
    <property type="molecule type" value="Genomic_DNA"/>
</dbReference>
<dbReference type="AlphaFoldDB" id="A0A540L5I9"/>
<keyword evidence="1" id="KW-0175">Coiled coil</keyword>
<evidence type="ECO:0000256" key="1">
    <source>
        <dbReference type="SAM" id="Coils"/>
    </source>
</evidence>
<comment type="caution">
    <text evidence="2">The sequence shown here is derived from an EMBL/GenBank/DDBJ whole genome shotgun (WGS) entry which is preliminary data.</text>
</comment>
<organism evidence="2 3">
    <name type="scientific">Malus baccata</name>
    <name type="common">Siberian crab apple</name>
    <name type="synonym">Pyrus baccata</name>
    <dbReference type="NCBI Taxonomy" id="106549"/>
    <lineage>
        <taxon>Eukaryota</taxon>
        <taxon>Viridiplantae</taxon>
        <taxon>Streptophyta</taxon>
        <taxon>Embryophyta</taxon>
        <taxon>Tracheophyta</taxon>
        <taxon>Spermatophyta</taxon>
        <taxon>Magnoliopsida</taxon>
        <taxon>eudicotyledons</taxon>
        <taxon>Gunneridae</taxon>
        <taxon>Pentapetalae</taxon>
        <taxon>rosids</taxon>
        <taxon>fabids</taxon>
        <taxon>Rosales</taxon>
        <taxon>Rosaceae</taxon>
        <taxon>Amygdaloideae</taxon>
        <taxon>Maleae</taxon>
        <taxon>Malus</taxon>
    </lineage>
</organism>
<evidence type="ECO:0000313" key="3">
    <source>
        <dbReference type="Proteomes" id="UP000315295"/>
    </source>
</evidence>
<evidence type="ECO:0000313" key="2">
    <source>
        <dbReference type="EMBL" id="TQD81748.1"/>
    </source>
</evidence>
<feature type="coiled-coil region" evidence="1">
    <location>
        <begin position="26"/>
        <end position="63"/>
    </location>
</feature>
<dbReference type="Proteomes" id="UP000315295">
    <property type="component" value="Unassembled WGS sequence"/>
</dbReference>
<keyword evidence="3" id="KW-1185">Reference proteome</keyword>